<name>A0A0C3BE08_PILCF</name>
<reference evidence="3" key="2">
    <citation type="submission" date="2015-01" db="EMBL/GenBank/DDBJ databases">
        <title>Evolutionary Origins and Diversification of the Mycorrhizal Mutualists.</title>
        <authorList>
            <consortium name="DOE Joint Genome Institute"/>
            <consortium name="Mycorrhizal Genomics Consortium"/>
            <person name="Kohler A."/>
            <person name="Kuo A."/>
            <person name="Nagy L.G."/>
            <person name="Floudas D."/>
            <person name="Copeland A."/>
            <person name="Barry K.W."/>
            <person name="Cichocki N."/>
            <person name="Veneault-Fourrey C."/>
            <person name="LaButti K."/>
            <person name="Lindquist E.A."/>
            <person name="Lipzen A."/>
            <person name="Lundell T."/>
            <person name="Morin E."/>
            <person name="Murat C."/>
            <person name="Riley R."/>
            <person name="Ohm R."/>
            <person name="Sun H."/>
            <person name="Tunlid A."/>
            <person name="Henrissat B."/>
            <person name="Grigoriev I.V."/>
            <person name="Hibbett D.S."/>
            <person name="Martin F."/>
        </authorList>
    </citation>
    <scope>NUCLEOTIDE SEQUENCE [LARGE SCALE GENOMIC DNA]</scope>
    <source>
        <strain evidence="3">F 1598</strain>
    </source>
</reference>
<dbReference type="InParanoid" id="A0A0C3BE08"/>
<dbReference type="OrthoDB" id="3263473at2759"/>
<evidence type="ECO:0000256" key="1">
    <source>
        <dbReference type="SAM" id="MobiDB-lite"/>
    </source>
</evidence>
<evidence type="ECO:0000313" key="3">
    <source>
        <dbReference type="Proteomes" id="UP000054166"/>
    </source>
</evidence>
<dbReference type="AlphaFoldDB" id="A0A0C3BE08"/>
<dbReference type="EMBL" id="KN833045">
    <property type="protein sequence ID" value="KIM75537.1"/>
    <property type="molecule type" value="Genomic_DNA"/>
</dbReference>
<gene>
    <name evidence="2" type="ORF">PILCRDRAFT_78724</name>
</gene>
<accession>A0A0C3BE08</accession>
<dbReference type="HOGENOM" id="CLU_003703_0_0_1"/>
<feature type="compositionally biased region" description="Acidic residues" evidence="1">
    <location>
        <begin position="106"/>
        <end position="115"/>
    </location>
</feature>
<evidence type="ECO:0000313" key="2">
    <source>
        <dbReference type="EMBL" id="KIM75537.1"/>
    </source>
</evidence>
<dbReference type="STRING" id="765440.A0A0C3BE08"/>
<keyword evidence="3" id="KW-1185">Reference proteome</keyword>
<reference evidence="2 3" key="1">
    <citation type="submission" date="2014-04" db="EMBL/GenBank/DDBJ databases">
        <authorList>
            <consortium name="DOE Joint Genome Institute"/>
            <person name="Kuo A."/>
            <person name="Tarkka M."/>
            <person name="Buscot F."/>
            <person name="Kohler A."/>
            <person name="Nagy L.G."/>
            <person name="Floudas D."/>
            <person name="Copeland A."/>
            <person name="Barry K.W."/>
            <person name="Cichocki N."/>
            <person name="Veneault-Fourrey C."/>
            <person name="LaButti K."/>
            <person name="Lindquist E.A."/>
            <person name="Lipzen A."/>
            <person name="Lundell T."/>
            <person name="Morin E."/>
            <person name="Murat C."/>
            <person name="Sun H."/>
            <person name="Tunlid A."/>
            <person name="Henrissat B."/>
            <person name="Grigoriev I.V."/>
            <person name="Hibbett D.S."/>
            <person name="Martin F."/>
            <person name="Nordberg H.P."/>
            <person name="Cantor M.N."/>
            <person name="Hua S.X."/>
        </authorList>
    </citation>
    <scope>NUCLEOTIDE SEQUENCE [LARGE SCALE GENOMIC DNA]</scope>
    <source>
        <strain evidence="2 3">F 1598</strain>
    </source>
</reference>
<feature type="region of interest" description="Disordered" evidence="1">
    <location>
        <begin position="81"/>
        <end position="115"/>
    </location>
</feature>
<feature type="compositionally biased region" description="Basic and acidic residues" evidence="1">
    <location>
        <begin position="81"/>
        <end position="105"/>
    </location>
</feature>
<dbReference type="Proteomes" id="UP000054166">
    <property type="component" value="Unassembled WGS sequence"/>
</dbReference>
<feature type="non-terminal residue" evidence="2">
    <location>
        <position position="1"/>
    </location>
</feature>
<sequence>CNPGLSDIEDRLCFAEAHDALDHLRQKHNTHACEVQNRIDDRVKTSQVQYCRARAAMVQLRGHGHWETTLQVLNQSDVRALNEHELTEQEKDDERRVRARSGKEMEDSEDEEEELEDIRVVAKPAEVGESQRRPSWIWFSTSNSDNMQDPTMRAALRVEWAKCQARADRWNEEVVLLNEEMRRVIEYCGWKASWWKQQASQRGDVSPELAEGLLAFAEEQAAMEDSIAIRFASQWAPVHKRALPLIAKFWGTEPDGTDIIMGDSEEEEEIVEFMVGEEDDDGGGSDFDE</sequence>
<organism evidence="2 3">
    <name type="scientific">Piloderma croceum (strain F 1598)</name>
    <dbReference type="NCBI Taxonomy" id="765440"/>
    <lineage>
        <taxon>Eukaryota</taxon>
        <taxon>Fungi</taxon>
        <taxon>Dikarya</taxon>
        <taxon>Basidiomycota</taxon>
        <taxon>Agaricomycotina</taxon>
        <taxon>Agaricomycetes</taxon>
        <taxon>Agaricomycetidae</taxon>
        <taxon>Atheliales</taxon>
        <taxon>Atheliaceae</taxon>
        <taxon>Piloderma</taxon>
    </lineage>
</organism>
<proteinExistence type="predicted"/>
<protein>
    <submittedName>
        <fullName evidence="2">Uncharacterized protein</fullName>
    </submittedName>
</protein>